<dbReference type="PANTHER" id="PTHR13096:SF8">
    <property type="entry name" value="RIBOSOMAL OXYGENASE 1"/>
    <property type="match status" value="1"/>
</dbReference>
<name>A0A7W1X8N0_9BACL</name>
<dbReference type="InterPro" id="IPR039994">
    <property type="entry name" value="NO66-like"/>
</dbReference>
<accession>A0A7W1X8N0</accession>
<dbReference type="PANTHER" id="PTHR13096">
    <property type="entry name" value="MINA53 MYC INDUCED NUCLEAR ANTIGEN"/>
    <property type="match status" value="1"/>
</dbReference>
<dbReference type="Pfam" id="PF08007">
    <property type="entry name" value="JmjC_2"/>
    <property type="match status" value="1"/>
</dbReference>
<evidence type="ECO:0000313" key="5">
    <source>
        <dbReference type="EMBL" id="MBA4542102.1"/>
    </source>
</evidence>
<dbReference type="Proteomes" id="UP000530514">
    <property type="component" value="Unassembled WGS sequence"/>
</dbReference>
<evidence type="ECO:0000256" key="2">
    <source>
        <dbReference type="ARBA" id="ARBA00022723"/>
    </source>
</evidence>
<dbReference type="SUPFAM" id="SSF51197">
    <property type="entry name" value="Clavaminate synthase-like"/>
    <property type="match status" value="1"/>
</dbReference>
<evidence type="ECO:0000313" key="6">
    <source>
        <dbReference type="Proteomes" id="UP000530514"/>
    </source>
</evidence>
<dbReference type="InterPro" id="IPR003347">
    <property type="entry name" value="JmjC_dom"/>
</dbReference>
<comment type="cofactor">
    <cofactor evidence="1">
        <name>Fe(2+)</name>
        <dbReference type="ChEBI" id="CHEBI:29033"/>
    </cofactor>
</comment>
<dbReference type="PROSITE" id="PS51184">
    <property type="entry name" value="JMJC"/>
    <property type="match status" value="1"/>
</dbReference>
<protein>
    <recommendedName>
        <fullName evidence="4">JmjC domain-containing protein</fullName>
    </recommendedName>
</protein>
<dbReference type="Gene3D" id="2.60.120.650">
    <property type="entry name" value="Cupin"/>
    <property type="match status" value="1"/>
</dbReference>
<evidence type="ECO:0000256" key="1">
    <source>
        <dbReference type="ARBA" id="ARBA00001954"/>
    </source>
</evidence>
<keyword evidence="2" id="KW-0479">Metal-binding</keyword>
<proteinExistence type="predicted"/>
<dbReference type="EMBL" id="JACEIP010000004">
    <property type="protein sequence ID" value="MBA4542102.1"/>
    <property type="molecule type" value="Genomic_DNA"/>
</dbReference>
<organism evidence="5 6">
    <name type="scientific">Thermoactinomyces daqus</name>
    <dbReference type="NCBI Taxonomy" id="1329516"/>
    <lineage>
        <taxon>Bacteria</taxon>
        <taxon>Bacillati</taxon>
        <taxon>Bacillota</taxon>
        <taxon>Bacilli</taxon>
        <taxon>Bacillales</taxon>
        <taxon>Thermoactinomycetaceae</taxon>
        <taxon>Thermoactinomyces</taxon>
    </lineage>
</organism>
<reference evidence="5 6" key="1">
    <citation type="submission" date="2020-07" db="EMBL/GenBank/DDBJ databases">
        <authorList>
            <person name="Feng H."/>
        </authorList>
    </citation>
    <scope>NUCLEOTIDE SEQUENCE [LARGE SCALE GENOMIC DNA]</scope>
    <source>
        <strain evidence="6">s-11</strain>
    </source>
</reference>
<dbReference type="AlphaFoldDB" id="A0A7W1X8N0"/>
<gene>
    <name evidence="5" type="ORF">H1164_04205</name>
</gene>
<keyword evidence="3" id="KW-0408">Iron</keyword>
<dbReference type="InterPro" id="IPR026337">
    <property type="entry name" value="AKG_HExxH"/>
</dbReference>
<dbReference type="GO" id="GO:0046872">
    <property type="term" value="F:metal ion binding"/>
    <property type="evidence" value="ECO:0007669"/>
    <property type="project" value="UniProtKB-KW"/>
</dbReference>
<dbReference type="OrthoDB" id="9764016at2"/>
<feature type="domain" description="JmjC" evidence="4">
    <location>
        <begin position="29"/>
        <end position="207"/>
    </location>
</feature>
<sequence>MMLAGLTWEQFFKEYWRKKPLFIKGGALKLLQTQWQAAEFEEMARQVEELDPRLVKRNANGLTFVQKVSIVNERLSELAVRFQKEMSCPSIWFDGVRANHGHSIGCHFDDSDNFVLQQEGVKIWKLHPPDIIADEVLQKRMLKNPDVGNIFMPDEYLEFILEPGDLLYIPIFWPHWGVSEGPSLSLSLVCNATNGLRDLLPLVSRQLAEDPEWWKPLPMMRLDEGGQDDEFDRMLERLLARMQEDSFKERVKSLWRKQRCRQVYGEAQEETNNRGNSRGGQEELLIDMDRVREIYGQPVSSFDLKQVVLPGEPTAFNAFRELVFRVYLKRFLLVCSKGFPMLETRELKDSTQTLLTLLLQLDPKRLAQAAVRPELTSWIWRAHEAINFGYGPRVEEIFSYLGTFFLPFFLQSDLPDLEGESLVLRRSTKDTIQLSPIGKQIHAAKGFASLMRVNFKNRAIQLQNDQETVEVPLETFWKEEGEMRIGQGMEITRLAVLRNTSAVICAGHDWYENFLPGDSKKDVTGLRQTCSNEERTDLNRCLDEGIGLVRAFWPEAFAELNEQISCILPLKSKGYLPYQTTIKAFRGMIATSARPSYLAAQTLVHETGHNKFNSVLDLYHLFENDPGVLFYSPFDDDQRPLTWIFHETFAFLQDIHISGRLLGAVEQIEDLSLERYLRKTSERVEKALDMIRKHARLTAEGERIVAGFEEALQKKAVK</sequence>
<evidence type="ECO:0000256" key="3">
    <source>
        <dbReference type="ARBA" id="ARBA00023004"/>
    </source>
</evidence>
<dbReference type="RefSeq" id="WP_033099489.1">
    <property type="nucleotide sequence ID" value="NZ_JACEIP010000004.1"/>
</dbReference>
<comment type="caution">
    <text evidence="5">The sequence shown here is derived from an EMBL/GenBank/DDBJ whole genome shotgun (WGS) entry which is preliminary data.</text>
</comment>
<dbReference type="SMART" id="SM00558">
    <property type="entry name" value="JmjC"/>
    <property type="match status" value="1"/>
</dbReference>
<keyword evidence="6" id="KW-1185">Reference proteome</keyword>
<dbReference type="NCBIfam" id="TIGR04267">
    <property type="entry name" value="mod_HExxH"/>
    <property type="match status" value="1"/>
</dbReference>
<evidence type="ECO:0000259" key="4">
    <source>
        <dbReference type="PROSITE" id="PS51184"/>
    </source>
</evidence>